<keyword evidence="5 6" id="KW-0472">Membrane</keyword>
<keyword evidence="3 6" id="KW-0812">Transmembrane</keyword>
<comment type="caution">
    <text evidence="7">The sequence shown here is derived from an EMBL/GenBank/DDBJ whole genome shotgun (WGS) entry which is preliminary data.</text>
</comment>
<dbReference type="InterPro" id="IPR022791">
    <property type="entry name" value="L-PG_synthase/AglD"/>
</dbReference>
<feature type="transmembrane region" description="Helical" evidence="6">
    <location>
        <begin position="306"/>
        <end position="331"/>
    </location>
</feature>
<evidence type="ECO:0000313" key="8">
    <source>
        <dbReference type="Proteomes" id="UP001203665"/>
    </source>
</evidence>
<organism evidence="7 8">
    <name type="scientific">Alkalicoccobacillus plakortidis</name>
    <dbReference type="NCBI Taxonomy" id="444060"/>
    <lineage>
        <taxon>Bacteria</taxon>
        <taxon>Bacillati</taxon>
        <taxon>Bacillota</taxon>
        <taxon>Bacilli</taxon>
        <taxon>Bacillales</taxon>
        <taxon>Bacillaceae</taxon>
        <taxon>Alkalicoccobacillus</taxon>
    </lineage>
</organism>
<comment type="subcellular location">
    <subcellularLocation>
        <location evidence="1 6">Cell membrane</location>
        <topology evidence="1 6">Multi-pass membrane protein</topology>
    </subcellularLocation>
</comment>
<evidence type="ECO:0000256" key="4">
    <source>
        <dbReference type="ARBA" id="ARBA00022989"/>
    </source>
</evidence>
<keyword evidence="2" id="KW-1003">Cell membrane</keyword>
<feature type="transmembrane region" description="Helical" evidence="6">
    <location>
        <begin position="122"/>
        <end position="146"/>
    </location>
</feature>
<evidence type="ECO:0000313" key="7">
    <source>
        <dbReference type="EMBL" id="MCM2674556.1"/>
    </source>
</evidence>
<dbReference type="EMBL" id="JAMQJY010000001">
    <property type="protein sequence ID" value="MCM2674556.1"/>
    <property type="molecule type" value="Genomic_DNA"/>
</dbReference>
<dbReference type="PANTHER" id="PTHR37693">
    <property type="entry name" value="PHOSPHATIDYLGLYCEROL LYSYLTRANSFERASE"/>
    <property type="match status" value="1"/>
</dbReference>
<evidence type="ECO:0000256" key="5">
    <source>
        <dbReference type="ARBA" id="ARBA00023136"/>
    </source>
</evidence>
<comment type="function">
    <text evidence="6">Catalyzes the transfer of a lysyl group from L-lysyl-tRNA(Lys) to membrane-bound phosphatidylglycerol (PG), which produces lysylphosphatidylglycerol (LPG), a major component of the bacterial membrane with a positive net charge. LPG synthesis contributes to bacterial virulence as it is involved in the resistance mechanism against cationic antimicrobial peptides (CAMP) produces by the host's immune system (defensins, cathelicidins) and by the competing microorganisms.</text>
</comment>
<feature type="transmembrane region" description="Helical" evidence="6">
    <location>
        <begin position="39"/>
        <end position="60"/>
    </location>
</feature>
<evidence type="ECO:0000256" key="2">
    <source>
        <dbReference type="ARBA" id="ARBA00022475"/>
    </source>
</evidence>
<dbReference type="EC" id="2.3.2.3" evidence="6"/>
<keyword evidence="6" id="KW-0443">Lipid metabolism</keyword>
<proteinExistence type="inferred from homology"/>
<evidence type="ECO:0000256" key="1">
    <source>
        <dbReference type="ARBA" id="ARBA00004651"/>
    </source>
</evidence>
<name>A0ABT0XF89_9BACI</name>
<feature type="transmembrane region" description="Helical" evidence="6">
    <location>
        <begin position="158"/>
        <end position="179"/>
    </location>
</feature>
<feature type="transmembrane region" description="Helical" evidence="6">
    <location>
        <begin position="230"/>
        <end position="258"/>
    </location>
</feature>
<comment type="catalytic activity">
    <reaction evidence="6">
        <text>L-lysyl-tRNA(Lys) + a 1,2-diacyl-sn-glycero-3-phospho-(1'-sn-glycerol) = a 1,2-diacyl-sn-glycero-3-phospho-1'-(3'-O-L-lysyl)-sn-glycerol + tRNA(Lys)</text>
        <dbReference type="Rhea" id="RHEA:10668"/>
        <dbReference type="Rhea" id="RHEA-COMP:9696"/>
        <dbReference type="Rhea" id="RHEA-COMP:9697"/>
        <dbReference type="ChEBI" id="CHEBI:64716"/>
        <dbReference type="ChEBI" id="CHEBI:75792"/>
        <dbReference type="ChEBI" id="CHEBI:78442"/>
        <dbReference type="ChEBI" id="CHEBI:78529"/>
        <dbReference type="EC" id="2.3.2.3"/>
    </reaction>
</comment>
<keyword evidence="8" id="KW-1185">Reference proteome</keyword>
<protein>
    <recommendedName>
        <fullName evidence="6">Phosphatidylglycerol lysyltransferase</fullName>
        <ecNumber evidence="6">2.3.2.3</ecNumber>
    </recommendedName>
    <alternativeName>
        <fullName evidence="6">Lysylphosphatidylglycerol synthase</fullName>
    </alternativeName>
</protein>
<accession>A0ABT0XF89</accession>
<evidence type="ECO:0000256" key="6">
    <source>
        <dbReference type="RuleBase" id="RU363042"/>
    </source>
</evidence>
<keyword evidence="4 6" id="KW-1133">Transmembrane helix</keyword>
<reference evidence="7" key="1">
    <citation type="submission" date="2022-06" db="EMBL/GenBank/DDBJ databases">
        <title>Alkalicoccobacillus porphyridii sp. nov., isolated from a marine red alga, Porphyridium purpureum and reclassification of Shouchella plakortidis and Shouchella gibsonii as Alkalicoccobacillus plakortidis comb. nov. and Alkalicoccobacillus gibsonii comb. nov.</title>
        <authorList>
            <person name="Kim K.H."/>
            <person name="Lee J.K."/>
            <person name="Han D.M."/>
            <person name="Baek J.H."/>
            <person name="Jeon C.O."/>
        </authorList>
    </citation>
    <scope>NUCLEOTIDE SEQUENCE</scope>
    <source>
        <strain evidence="7">DSM 19153</strain>
    </source>
</reference>
<dbReference type="RefSeq" id="WP_251604449.1">
    <property type="nucleotide sequence ID" value="NZ_JAMQJY010000001.1"/>
</dbReference>
<dbReference type="NCBIfam" id="TIGR00374">
    <property type="entry name" value="flippase-like domain"/>
    <property type="match status" value="1"/>
</dbReference>
<feature type="transmembrane region" description="Helical" evidence="6">
    <location>
        <begin position="9"/>
        <end position="27"/>
    </location>
</feature>
<dbReference type="PANTHER" id="PTHR37693:SF1">
    <property type="entry name" value="INTEGRAL MEMBRANE PROTEIN"/>
    <property type="match status" value="1"/>
</dbReference>
<keyword evidence="6" id="KW-0808">Transferase</keyword>
<evidence type="ECO:0000256" key="3">
    <source>
        <dbReference type="ARBA" id="ARBA00022692"/>
    </source>
</evidence>
<dbReference type="Pfam" id="PF03706">
    <property type="entry name" value="LPG_synthase_TM"/>
    <property type="match status" value="1"/>
</dbReference>
<keyword evidence="6" id="KW-0046">Antibiotic resistance</keyword>
<comment type="similarity">
    <text evidence="6">Belongs to the LPG synthase family.</text>
</comment>
<sequence length="335" mass="37560">MKKSTRNHLINIVLIILISTGFIFIAFRDVDWNSFKSGLIGVQIHWIVAGACAMIVYWLLEALVLHSMIRSQSNHFHFGSSFKISMVGQLFNIITPSSTGGQPAQLFMLYKRGMDIGTASSILLIKFILFQTILVLLFIGMFVYGYQDLAMIVPNMKYFVMIGFAVNTAVITGLLLICFSKRTVFTLIHLLLAPISLFKKEKAIQWKAILNDKVISFHAESRKLIHHKKLLVTCSLYTVIQLLVFFSIPFIVFLSLGYENIHLVTGMAFHAFIMMFSSVIPTPGGSGAGEYSFTLLFGSMTSQSDLLVGLLLWRILTAYSCIIVGSVVMLFKQLK</sequence>
<dbReference type="Proteomes" id="UP001203665">
    <property type="component" value="Unassembled WGS sequence"/>
</dbReference>
<gene>
    <name evidence="6" type="primary">mprF</name>
    <name evidence="7" type="ORF">NDM98_02885</name>
</gene>